<dbReference type="GO" id="GO:0010960">
    <property type="term" value="P:magnesium ion homeostasis"/>
    <property type="evidence" value="ECO:0007669"/>
    <property type="project" value="InterPro"/>
</dbReference>
<reference evidence="4 5" key="1">
    <citation type="submission" date="2016-02" db="EMBL/GenBank/DDBJ databases">
        <title>Genome analysis of coral dinoflagellate symbionts highlights evolutionary adaptations to a symbiotic lifestyle.</title>
        <authorList>
            <person name="Aranda M."/>
            <person name="Li Y."/>
            <person name="Liew Y.J."/>
            <person name="Baumgarten S."/>
            <person name="Simakov O."/>
            <person name="Wilson M."/>
            <person name="Piel J."/>
            <person name="Ashoor H."/>
            <person name="Bougouffa S."/>
            <person name="Bajic V.B."/>
            <person name="Ryu T."/>
            <person name="Ravasi T."/>
            <person name="Bayer T."/>
            <person name="Micklem G."/>
            <person name="Kim H."/>
            <person name="Bhak J."/>
            <person name="Lajeunesse T.C."/>
            <person name="Voolstra C.R."/>
        </authorList>
    </citation>
    <scope>NUCLEOTIDE SEQUENCE [LARGE SCALE GENOMIC DNA]</scope>
    <source>
        <strain evidence="4 5">CCMP2467</strain>
    </source>
</reference>
<dbReference type="OrthoDB" id="5353557at2759"/>
<keyword evidence="2" id="KW-0812">Transmembrane</keyword>
<evidence type="ECO:0000313" key="5">
    <source>
        <dbReference type="Proteomes" id="UP000186817"/>
    </source>
</evidence>
<proteinExistence type="predicted"/>
<dbReference type="Pfam" id="PF01595">
    <property type="entry name" value="CNNM"/>
    <property type="match status" value="1"/>
</dbReference>
<keyword evidence="2" id="KW-1133">Transmembrane helix</keyword>
<dbReference type="PANTHER" id="PTHR12064:SF94">
    <property type="entry name" value="UNEXTENDED PROTEIN"/>
    <property type="match status" value="1"/>
</dbReference>
<dbReference type="InterPro" id="IPR002550">
    <property type="entry name" value="CNNM"/>
</dbReference>
<dbReference type="AlphaFoldDB" id="A0A1Q9CEF7"/>
<sequence>MGSALVASASRRLASDEPGHVVALKASAMVVLAILSAIFSGLNLGLMCLDANQLNLLVKAADRPDAADEAKQQAAWAKRILPLREDGNLLLCTVLLGNVMVNSPVLEAKLTVVLAMASTSPPQQVAQQAAHAALYSYLQREDGDGLHRQVSDRGKASASPFLRQESPVSRVQSITASKEVARRAQIDFWELHRLLGERYEADMKQRSISKCSSPPMPPMSASTPDAVIGKPLSSPAGISKDDLLINQDFPVYSWNVGGIEGDYHTVIQNQVEGRPGNRRDGNGSETEWHVPQLVIGRLFGMAWVFDGLPSGYKDGGTLLDIADYQNLECNRTYSYGSREVESPGYLEPEIFHSDQEQTALVEHQVDSPVYLEPEIFNSDQVEGDETTATGASASTDRKPRMTQDLPEQDDQKLEKKQGPLDPEDRIPEKEEVHRQGAFSLGIWNRKGIEDEVKVVKGCSQRKPLQGSLAAFKRRESEASLMPVDSDCDVPTAGGAITQVGFRDSASFQVSGAFKRRSSADSEVSSFHPLRCWTVRARFDPSESPVHANLQLFSYQSRDS</sequence>
<dbReference type="Proteomes" id="UP000186817">
    <property type="component" value="Unassembled WGS sequence"/>
</dbReference>
<evidence type="ECO:0000259" key="3">
    <source>
        <dbReference type="Pfam" id="PF01595"/>
    </source>
</evidence>
<accession>A0A1Q9CEF7</accession>
<evidence type="ECO:0000256" key="1">
    <source>
        <dbReference type="SAM" id="MobiDB-lite"/>
    </source>
</evidence>
<dbReference type="EMBL" id="LSRX01001293">
    <property type="protein sequence ID" value="OLP81305.1"/>
    <property type="molecule type" value="Genomic_DNA"/>
</dbReference>
<feature type="compositionally biased region" description="Basic and acidic residues" evidence="1">
    <location>
        <begin position="409"/>
        <end position="433"/>
    </location>
</feature>
<organism evidence="4 5">
    <name type="scientific">Symbiodinium microadriaticum</name>
    <name type="common">Dinoflagellate</name>
    <name type="synonym">Zooxanthella microadriatica</name>
    <dbReference type="NCBI Taxonomy" id="2951"/>
    <lineage>
        <taxon>Eukaryota</taxon>
        <taxon>Sar</taxon>
        <taxon>Alveolata</taxon>
        <taxon>Dinophyceae</taxon>
        <taxon>Suessiales</taxon>
        <taxon>Symbiodiniaceae</taxon>
        <taxon>Symbiodinium</taxon>
    </lineage>
</organism>
<protein>
    <submittedName>
        <fullName evidence="4">Metal transporter CNNM4</fullName>
    </submittedName>
</protein>
<feature type="domain" description="CNNM transmembrane" evidence="3">
    <location>
        <begin position="29"/>
        <end position="102"/>
    </location>
</feature>
<feature type="transmembrane region" description="Helical" evidence="2">
    <location>
        <begin position="30"/>
        <end position="49"/>
    </location>
</feature>
<comment type="caution">
    <text evidence="4">The sequence shown here is derived from an EMBL/GenBank/DDBJ whole genome shotgun (WGS) entry which is preliminary data.</text>
</comment>
<dbReference type="InterPro" id="IPR045095">
    <property type="entry name" value="ACDP"/>
</dbReference>
<evidence type="ECO:0000313" key="4">
    <source>
        <dbReference type="EMBL" id="OLP81305.1"/>
    </source>
</evidence>
<dbReference type="PANTHER" id="PTHR12064">
    <property type="entry name" value="METAL TRANSPORTER CNNM"/>
    <property type="match status" value="1"/>
</dbReference>
<name>A0A1Q9CEF7_SYMMI</name>
<feature type="region of interest" description="Disordered" evidence="1">
    <location>
        <begin position="376"/>
        <end position="433"/>
    </location>
</feature>
<keyword evidence="5" id="KW-1185">Reference proteome</keyword>
<keyword evidence="2" id="KW-0472">Membrane</keyword>
<evidence type="ECO:0000256" key="2">
    <source>
        <dbReference type="SAM" id="Phobius"/>
    </source>
</evidence>
<gene>
    <name evidence="4" type="primary">cnnm4</name>
    <name evidence="4" type="ORF">AK812_SmicGene38171</name>
</gene>